<dbReference type="InterPro" id="IPR016160">
    <property type="entry name" value="Ald_DH_CS_CYS"/>
</dbReference>
<dbReference type="Gene3D" id="3.40.309.10">
    <property type="entry name" value="Aldehyde Dehydrogenase, Chain A, domain 2"/>
    <property type="match status" value="1"/>
</dbReference>
<dbReference type="InterPro" id="IPR047110">
    <property type="entry name" value="GABD/Sad-like"/>
</dbReference>
<gene>
    <name evidence="3" type="ORF">MB824_09015</name>
</gene>
<dbReference type="PROSITE" id="PS00070">
    <property type="entry name" value="ALDEHYDE_DEHYDR_CYS"/>
    <property type="match status" value="1"/>
</dbReference>
<feature type="domain" description="Aldehyde dehydrogenase" evidence="2">
    <location>
        <begin position="4"/>
        <end position="446"/>
    </location>
</feature>
<evidence type="ECO:0000256" key="1">
    <source>
        <dbReference type="ARBA" id="ARBA00023002"/>
    </source>
</evidence>
<reference evidence="3 4" key="1">
    <citation type="submission" date="2022-02" db="EMBL/GenBank/DDBJ databases">
        <title>Genome sequence data of Kingella unionensis sp. nov. strain CICC 24913 (CCUG 75125).</title>
        <authorList>
            <person name="Xiao M."/>
        </authorList>
    </citation>
    <scope>NUCLEOTIDE SEQUENCE [LARGE SCALE GENOMIC DNA]</scope>
    <source>
        <strain evidence="3 4">CICC 24913</strain>
    </source>
</reference>
<dbReference type="InterPro" id="IPR016163">
    <property type="entry name" value="Ald_DH_C"/>
</dbReference>
<accession>A0ABS9NPM0</accession>
<organism evidence="3 4">
    <name type="scientific">Kingella pumchi</name>
    <dbReference type="NCBI Taxonomy" id="2779506"/>
    <lineage>
        <taxon>Bacteria</taxon>
        <taxon>Pseudomonadati</taxon>
        <taxon>Pseudomonadota</taxon>
        <taxon>Betaproteobacteria</taxon>
        <taxon>Neisseriales</taxon>
        <taxon>Neisseriaceae</taxon>
        <taxon>Kingella</taxon>
    </lineage>
</organism>
<keyword evidence="1" id="KW-0560">Oxidoreductase</keyword>
<proteinExistence type="predicted"/>
<dbReference type="SUPFAM" id="SSF53720">
    <property type="entry name" value="ALDH-like"/>
    <property type="match status" value="1"/>
</dbReference>
<dbReference type="PANTHER" id="PTHR43217">
    <property type="entry name" value="SUCCINATE SEMIALDEHYDE DEHYDROGENASE [NAD(P)+] SAD"/>
    <property type="match status" value="1"/>
</dbReference>
<evidence type="ECO:0000259" key="2">
    <source>
        <dbReference type="Pfam" id="PF00171"/>
    </source>
</evidence>
<dbReference type="InterPro" id="IPR016162">
    <property type="entry name" value="Ald_DH_N"/>
</dbReference>
<protein>
    <submittedName>
        <fullName evidence="3">Aldehyde dehydrogenase family protein</fullName>
    </submittedName>
</protein>
<comment type="caution">
    <text evidence="3">The sequence shown here is derived from an EMBL/GenBank/DDBJ whole genome shotgun (WGS) entry which is preliminary data.</text>
</comment>
<dbReference type="PANTHER" id="PTHR43217:SF1">
    <property type="entry name" value="SUCCINATE SEMIALDEHYDE DEHYDROGENASE [NAD(P)+] SAD"/>
    <property type="match status" value="1"/>
</dbReference>
<dbReference type="InterPro" id="IPR015590">
    <property type="entry name" value="Aldehyde_DH_dom"/>
</dbReference>
<dbReference type="Gene3D" id="3.40.605.10">
    <property type="entry name" value="Aldehyde Dehydrogenase, Chain A, domain 1"/>
    <property type="match status" value="1"/>
</dbReference>
<keyword evidence="4" id="KW-1185">Reference proteome</keyword>
<evidence type="ECO:0000313" key="3">
    <source>
        <dbReference type="EMBL" id="MCG6504635.1"/>
    </source>
</evidence>
<dbReference type="InterPro" id="IPR016161">
    <property type="entry name" value="Ald_DH/histidinol_DH"/>
</dbReference>
<dbReference type="Pfam" id="PF00171">
    <property type="entry name" value="Aldedh"/>
    <property type="match status" value="1"/>
</dbReference>
<name>A0ABS9NPM0_9NEIS</name>
<evidence type="ECO:0000313" key="4">
    <source>
        <dbReference type="Proteomes" id="UP001298424"/>
    </source>
</evidence>
<dbReference type="Proteomes" id="UP001298424">
    <property type="component" value="Unassembled WGS sequence"/>
</dbReference>
<dbReference type="RefSeq" id="WP_238748150.1">
    <property type="nucleotide sequence ID" value="NZ_JAKOOW010000033.1"/>
</dbReference>
<dbReference type="EMBL" id="JAKOOW010000033">
    <property type="protein sequence ID" value="MCG6504635.1"/>
    <property type="molecule type" value="Genomic_DNA"/>
</dbReference>
<sequence>MFTSIHTVSGDVLYTRAADTPEHTARQIAALKARQREFAALKITERTAQLAAFAERLAANKSRLAAMVCEEVGRCLRECEAEIDKSLALIRYYAKLAPQFLAGKTIATQASISGVSFAPLGVVLAVMPWNYPVWQVLRFAVPALCAGNACLVKPAPSVARVSAALFELADGLPLQPAWLAHENTEAALAACDALAFTGSTDTGRHLAALAGKHLKKCVLELGGSNAFIVLPDADLAAAAAEACHSRFRDAGQSCNAAKRLIVCDSVADEFIPLLLAECAKLKSGDPMQPETTLAPLHRADLRERVHAQVQDALAHGAELLAGGVLPPQSETTPGWFYPATLIDRLNPQCRMWREEVFGPALGIIRVADAEAAVAAANSTPYGLGASIFTADTDLAERMAARLEVGSVFVNRHTSSDLRLPFGGVKDSGFGRELSEFGLYEFVNVKTYWQK</sequence>